<organism evidence="1 2">
    <name type="scientific">Pontimicrobium aquaticum</name>
    <dbReference type="NCBI Taxonomy" id="2565367"/>
    <lineage>
        <taxon>Bacteria</taxon>
        <taxon>Pseudomonadati</taxon>
        <taxon>Bacteroidota</taxon>
        <taxon>Flavobacteriia</taxon>
        <taxon>Flavobacteriales</taxon>
        <taxon>Flavobacteriaceae</taxon>
        <taxon>Pontimicrobium</taxon>
    </lineage>
</organism>
<keyword evidence="2" id="KW-1185">Reference proteome</keyword>
<dbReference type="AlphaFoldDB" id="A0A4U0EWG3"/>
<accession>A0A4U0EWG3</accession>
<dbReference type="Proteomes" id="UP000307657">
    <property type="component" value="Unassembled WGS sequence"/>
</dbReference>
<gene>
    <name evidence="1" type="ORF">E5167_10460</name>
</gene>
<comment type="caution">
    <text evidence="1">The sequence shown here is derived from an EMBL/GenBank/DDBJ whole genome shotgun (WGS) entry which is preliminary data.</text>
</comment>
<sequence>MKKIISAIFIFTLIFSCSLDNDIDRDAAYTDIIPIQSAEFPDYFESGQTHTITYNYLRPSTCHSFYDLYYVAEENTRTIAVVAYVEVSDDCEVLTDENVESSFNFRAEEPIGTVYTFKFWQGRDNSGEDIFVTYEVEVQ</sequence>
<dbReference type="PROSITE" id="PS51257">
    <property type="entry name" value="PROKAR_LIPOPROTEIN"/>
    <property type="match status" value="1"/>
</dbReference>
<dbReference type="OrthoDB" id="893802at2"/>
<evidence type="ECO:0008006" key="3">
    <source>
        <dbReference type="Google" id="ProtNLM"/>
    </source>
</evidence>
<dbReference type="EMBL" id="SUPL01000005">
    <property type="protein sequence ID" value="TJY34722.1"/>
    <property type="molecule type" value="Genomic_DNA"/>
</dbReference>
<evidence type="ECO:0000313" key="2">
    <source>
        <dbReference type="Proteomes" id="UP000307657"/>
    </source>
</evidence>
<proteinExistence type="predicted"/>
<reference evidence="1 2" key="1">
    <citation type="submission" date="2019-04" db="EMBL/GenBank/DDBJ databases">
        <title>Lacinutrix sp. nov., isolated from marine water.</title>
        <authorList>
            <person name="Kim W."/>
        </authorList>
    </citation>
    <scope>NUCLEOTIDE SEQUENCE [LARGE SCALE GENOMIC DNA]</scope>
    <source>
        <strain evidence="1 2">CAU 1491</strain>
    </source>
</reference>
<dbReference type="RefSeq" id="WP_136843814.1">
    <property type="nucleotide sequence ID" value="NZ_SUPL01000005.1"/>
</dbReference>
<evidence type="ECO:0000313" key="1">
    <source>
        <dbReference type="EMBL" id="TJY34722.1"/>
    </source>
</evidence>
<protein>
    <recommendedName>
        <fullName evidence="3">Lipoprotein</fullName>
    </recommendedName>
</protein>
<name>A0A4U0EWG3_9FLAO</name>